<dbReference type="InterPro" id="IPR013320">
    <property type="entry name" value="ConA-like_dom_sf"/>
</dbReference>
<sequence>MPPPTSWLLLWSILRRESSYILSDVLDLKVALPEWVRIGFSATTGLNVASETHDAPQLIEVDKG</sequence>
<accession>A0A0B2R812</accession>
<reference evidence="1" key="1">
    <citation type="submission" date="2014-07" db="EMBL/GenBank/DDBJ databases">
        <title>Identification of a novel salt tolerance gene in wild soybean by whole-genome sequencing.</title>
        <authorList>
            <person name="Lam H.-M."/>
            <person name="Qi X."/>
            <person name="Li M.-W."/>
            <person name="Liu X."/>
            <person name="Xie M."/>
            <person name="Ni M."/>
            <person name="Xu X."/>
        </authorList>
    </citation>
    <scope>NUCLEOTIDE SEQUENCE [LARGE SCALE GENOMIC DNA]</scope>
    <source>
        <tissue evidence="1">Root</tissue>
    </source>
</reference>
<dbReference type="InterPro" id="IPR000985">
    <property type="entry name" value="Lectin_LegA_CS"/>
</dbReference>
<evidence type="ECO:0000313" key="1">
    <source>
        <dbReference type="EMBL" id="KHN30641.1"/>
    </source>
</evidence>
<dbReference type="SUPFAM" id="SSF49899">
    <property type="entry name" value="Concanavalin A-like lectins/glucanases"/>
    <property type="match status" value="1"/>
</dbReference>
<name>A0A0B2R812_GLYSO</name>
<dbReference type="Proteomes" id="UP000053555">
    <property type="component" value="Unassembled WGS sequence"/>
</dbReference>
<gene>
    <name evidence="1" type="ORF">glysoja_037673</name>
</gene>
<dbReference type="Gene3D" id="2.60.120.200">
    <property type="match status" value="1"/>
</dbReference>
<protein>
    <submittedName>
        <fullName evidence="1">Lectin</fullName>
    </submittedName>
</protein>
<dbReference type="PROSITE" id="PS00308">
    <property type="entry name" value="LECTIN_LEGUME_ALPHA"/>
    <property type="match status" value="1"/>
</dbReference>
<dbReference type="EMBL" id="KN651524">
    <property type="protein sequence ID" value="KHN30641.1"/>
    <property type="molecule type" value="Genomic_DNA"/>
</dbReference>
<organism evidence="1">
    <name type="scientific">Glycine soja</name>
    <name type="common">Wild soybean</name>
    <dbReference type="NCBI Taxonomy" id="3848"/>
    <lineage>
        <taxon>Eukaryota</taxon>
        <taxon>Viridiplantae</taxon>
        <taxon>Streptophyta</taxon>
        <taxon>Embryophyta</taxon>
        <taxon>Tracheophyta</taxon>
        <taxon>Spermatophyta</taxon>
        <taxon>Magnoliopsida</taxon>
        <taxon>eudicotyledons</taxon>
        <taxon>Gunneridae</taxon>
        <taxon>Pentapetalae</taxon>
        <taxon>rosids</taxon>
        <taxon>fabids</taxon>
        <taxon>Fabales</taxon>
        <taxon>Fabaceae</taxon>
        <taxon>Papilionoideae</taxon>
        <taxon>50 kb inversion clade</taxon>
        <taxon>NPAAA clade</taxon>
        <taxon>indigoferoid/millettioid clade</taxon>
        <taxon>Phaseoleae</taxon>
        <taxon>Glycine</taxon>
        <taxon>Glycine subgen. Soja</taxon>
    </lineage>
</organism>
<proteinExistence type="predicted"/>
<dbReference type="AlphaFoldDB" id="A0A0B2R812"/>